<dbReference type="RefSeq" id="WP_089213351.1">
    <property type="nucleotide sequence ID" value="NZ_FZOD01000092.1"/>
</dbReference>
<organism evidence="1 2">
    <name type="scientific">Streptosporangium subroseum</name>
    <dbReference type="NCBI Taxonomy" id="106412"/>
    <lineage>
        <taxon>Bacteria</taxon>
        <taxon>Bacillati</taxon>
        <taxon>Actinomycetota</taxon>
        <taxon>Actinomycetes</taxon>
        <taxon>Streptosporangiales</taxon>
        <taxon>Streptosporangiaceae</taxon>
        <taxon>Streptosporangium</taxon>
    </lineage>
</organism>
<protein>
    <recommendedName>
        <fullName evidence="3">Antibiotic biosynthesis monooxygenase</fullName>
    </recommendedName>
</protein>
<sequence length="100" mass="10591">MTAAVIRYQTRPEAADKNQHLIENVFAELASTAPPGLRYSSFRLADGVTFVHVVDGEGLSGLAAFQEFQRELGDRLAVGPARDDATLIGSYSAGVVPANG</sequence>
<keyword evidence="2" id="KW-1185">Reference proteome</keyword>
<name>A0A239P6F4_9ACTN</name>
<evidence type="ECO:0008006" key="3">
    <source>
        <dbReference type="Google" id="ProtNLM"/>
    </source>
</evidence>
<dbReference type="EMBL" id="FZOD01000092">
    <property type="protein sequence ID" value="SNT62600.1"/>
    <property type="molecule type" value="Genomic_DNA"/>
</dbReference>
<dbReference type="Proteomes" id="UP000198282">
    <property type="component" value="Unassembled WGS sequence"/>
</dbReference>
<evidence type="ECO:0000313" key="2">
    <source>
        <dbReference type="Proteomes" id="UP000198282"/>
    </source>
</evidence>
<reference evidence="1 2" key="1">
    <citation type="submission" date="2017-06" db="EMBL/GenBank/DDBJ databases">
        <authorList>
            <person name="Kim H.J."/>
            <person name="Triplett B.A."/>
        </authorList>
    </citation>
    <scope>NUCLEOTIDE SEQUENCE [LARGE SCALE GENOMIC DNA]</scope>
    <source>
        <strain evidence="1 2">CGMCC 4.2132</strain>
    </source>
</reference>
<dbReference type="AlphaFoldDB" id="A0A239P6F4"/>
<proteinExistence type="predicted"/>
<evidence type="ECO:0000313" key="1">
    <source>
        <dbReference type="EMBL" id="SNT62600.1"/>
    </source>
</evidence>
<accession>A0A239P6F4</accession>
<dbReference type="OrthoDB" id="163010at2"/>
<gene>
    <name evidence="1" type="ORF">SAMN05216276_109217</name>
</gene>